<feature type="binding site" description="covalent" evidence="7">
    <location>
        <position position="149"/>
    </location>
    <ligand>
        <name>heme c</name>
        <dbReference type="ChEBI" id="CHEBI:61717"/>
    </ligand>
</feature>
<dbReference type="InterPro" id="IPR012127">
    <property type="entry name" value="Cyt_c_prime"/>
</dbReference>
<evidence type="ECO:0000313" key="10">
    <source>
        <dbReference type="Proteomes" id="UP000198615"/>
    </source>
</evidence>
<evidence type="ECO:0000256" key="7">
    <source>
        <dbReference type="PIRSR" id="PIRSR000027-2"/>
    </source>
</evidence>
<keyword evidence="10" id="KW-1185">Reference proteome</keyword>
<dbReference type="AlphaFoldDB" id="A0A8G2F3F7"/>
<dbReference type="InterPro" id="IPR002321">
    <property type="entry name" value="Cyt_c_II"/>
</dbReference>
<accession>A0A8G2F3F7</accession>
<dbReference type="SUPFAM" id="SSF47175">
    <property type="entry name" value="Cytochromes"/>
    <property type="match status" value="1"/>
</dbReference>
<dbReference type="EMBL" id="FNBW01000007">
    <property type="protein sequence ID" value="SDF86427.1"/>
    <property type="molecule type" value="Genomic_DNA"/>
</dbReference>
<keyword evidence="4" id="KW-0249">Electron transport</keyword>
<proteinExistence type="predicted"/>
<evidence type="ECO:0000256" key="6">
    <source>
        <dbReference type="PIRSR" id="PIRSR000027-1"/>
    </source>
</evidence>
<dbReference type="Pfam" id="PF01322">
    <property type="entry name" value="Cytochrom_C_2"/>
    <property type="match status" value="1"/>
</dbReference>
<keyword evidence="8" id="KW-0732">Signal</keyword>
<comment type="caution">
    <text evidence="9">The sequence shown here is derived from an EMBL/GenBank/DDBJ whole genome shotgun (WGS) entry which is preliminary data.</text>
</comment>
<dbReference type="Proteomes" id="UP000198615">
    <property type="component" value="Unassembled WGS sequence"/>
</dbReference>
<feature type="binding site" description="axial binding residue" evidence="6">
    <location>
        <position position="150"/>
    </location>
    <ligand>
        <name>heme c</name>
        <dbReference type="ChEBI" id="CHEBI:61717"/>
    </ligand>
    <ligandPart>
        <name>Fe</name>
        <dbReference type="ChEBI" id="CHEBI:18248"/>
    </ligandPart>
</feature>
<dbReference type="RefSeq" id="WP_175474212.1">
    <property type="nucleotide sequence ID" value="NZ_FNBW01000007.1"/>
</dbReference>
<reference evidence="9 10" key="1">
    <citation type="submission" date="2016-10" db="EMBL/GenBank/DDBJ databases">
        <authorList>
            <person name="Varghese N."/>
            <person name="Submissions S."/>
        </authorList>
    </citation>
    <scope>NUCLEOTIDE SEQUENCE [LARGE SCALE GENOMIC DNA]</scope>
    <source>
        <strain evidence="9 10">DSM 18839</strain>
    </source>
</reference>
<dbReference type="GO" id="GO:0020037">
    <property type="term" value="F:heme binding"/>
    <property type="evidence" value="ECO:0007669"/>
    <property type="project" value="InterPro"/>
</dbReference>
<sequence length="156" mass="16797">MRRFPRFAASAGLCALFAAALVPAPSVQAHDGATGIVKERMDLMKALGDDVKRLARMFKGETSYDPEAISAVAARIERRAGGDMLELFPEGSSGHPSEAKQDIWRHWPEFEAKADELATRASVLAAVADAGKGDARAAFGRLAGIRKACHQDFKED</sequence>
<evidence type="ECO:0000256" key="3">
    <source>
        <dbReference type="ARBA" id="ARBA00022723"/>
    </source>
</evidence>
<organism evidence="9 10">
    <name type="scientific">Thalassobaculum litoreum DSM 18839</name>
    <dbReference type="NCBI Taxonomy" id="1123362"/>
    <lineage>
        <taxon>Bacteria</taxon>
        <taxon>Pseudomonadati</taxon>
        <taxon>Pseudomonadota</taxon>
        <taxon>Alphaproteobacteria</taxon>
        <taxon>Rhodospirillales</taxon>
        <taxon>Thalassobaculaceae</taxon>
        <taxon>Thalassobaculum</taxon>
    </lineage>
</organism>
<evidence type="ECO:0000256" key="2">
    <source>
        <dbReference type="ARBA" id="ARBA00022617"/>
    </source>
</evidence>
<keyword evidence="5 6" id="KW-0408">Iron</keyword>
<feature type="signal peptide" evidence="8">
    <location>
        <begin position="1"/>
        <end position="29"/>
    </location>
</feature>
<evidence type="ECO:0000256" key="5">
    <source>
        <dbReference type="ARBA" id="ARBA00023004"/>
    </source>
</evidence>
<keyword evidence="1" id="KW-0813">Transport</keyword>
<evidence type="ECO:0000256" key="8">
    <source>
        <dbReference type="SAM" id="SignalP"/>
    </source>
</evidence>
<gene>
    <name evidence="9" type="ORF">SAMN05660686_02601</name>
</gene>
<evidence type="ECO:0000256" key="4">
    <source>
        <dbReference type="ARBA" id="ARBA00022982"/>
    </source>
</evidence>
<dbReference type="GO" id="GO:0042597">
    <property type="term" value="C:periplasmic space"/>
    <property type="evidence" value="ECO:0007669"/>
    <property type="project" value="InterPro"/>
</dbReference>
<dbReference type="GO" id="GO:0022900">
    <property type="term" value="P:electron transport chain"/>
    <property type="evidence" value="ECO:0007669"/>
    <property type="project" value="InterPro"/>
</dbReference>
<evidence type="ECO:0000256" key="1">
    <source>
        <dbReference type="ARBA" id="ARBA00022448"/>
    </source>
</evidence>
<dbReference type="GO" id="GO:0009055">
    <property type="term" value="F:electron transfer activity"/>
    <property type="evidence" value="ECO:0007669"/>
    <property type="project" value="InterPro"/>
</dbReference>
<protein>
    <submittedName>
        <fullName evidence="9">Cytochrome c556</fullName>
    </submittedName>
</protein>
<dbReference type="GO" id="GO:0005506">
    <property type="term" value="F:iron ion binding"/>
    <property type="evidence" value="ECO:0007669"/>
    <property type="project" value="InterPro"/>
</dbReference>
<evidence type="ECO:0000313" key="9">
    <source>
        <dbReference type="EMBL" id="SDF86427.1"/>
    </source>
</evidence>
<dbReference type="Gene3D" id="1.20.120.10">
    <property type="entry name" value="Cytochrome c/b562"/>
    <property type="match status" value="1"/>
</dbReference>
<keyword evidence="3 6" id="KW-0479">Metal-binding</keyword>
<comment type="PTM">
    <text evidence="7">Binds 1 heme group per subunit.</text>
</comment>
<feature type="chain" id="PRO_5034061887" evidence="8">
    <location>
        <begin position="30"/>
        <end position="156"/>
    </location>
</feature>
<dbReference type="InterPro" id="IPR010980">
    <property type="entry name" value="Cyt_c/b562"/>
</dbReference>
<dbReference type="PIRSF" id="PIRSF000027">
    <property type="entry name" value="Cytc_c_prime"/>
    <property type="match status" value="1"/>
</dbReference>
<dbReference type="PROSITE" id="PS51009">
    <property type="entry name" value="CYTCII"/>
    <property type="match status" value="1"/>
</dbReference>
<name>A0A8G2F3F7_9PROT</name>
<keyword evidence="2 7" id="KW-0349">Heme</keyword>